<comment type="catalytic activity">
    <reaction evidence="1 14 15 16">
        <text>Endonucleolytic cleavage to 5'-phosphomonoester.</text>
        <dbReference type="EC" id="3.1.26.4"/>
    </reaction>
</comment>
<dbReference type="Gene3D" id="3.30.420.10">
    <property type="entry name" value="Ribonuclease H-like superfamily/Ribonuclease H"/>
    <property type="match status" value="1"/>
</dbReference>
<evidence type="ECO:0000259" key="18">
    <source>
        <dbReference type="PROSITE" id="PS51975"/>
    </source>
</evidence>
<dbReference type="AlphaFoldDB" id="A0A0P6XYL7"/>
<evidence type="ECO:0000256" key="13">
    <source>
        <dbReference type="ARBA" id="ARBA00023211"/>
    </source>
</evidence>
<reference evidence="19 20" key="1">
    <citation type="submission" date="2015-07" db="EMBL/GenBank/DDBJ databases">
        <title>Whole genome sequence of Herpetosiphon geysericola DSM 7119.</title>
        <authorList>
            <person name="Hemp J."/>
            <person name="Ward L.M."/>
            <person name="Pace L.A."/>
            <person name="Fischer W.W."/>
        </authorList>
    </citation>
    <scope>NUCLEOTIDE SEQUENCE [LARGE SCALE GENOMIC DNA]</scope>
    <source>
        <strain evidence="19 20">DSM 7119</strain>
    </source>
</reference>
<comment type="subcellular location">
    <subcellularLocation>
        <location evidence="4 14">Cytoplasm</location>
    </subcellularLocation>
</comment>
<evidence type="ECO:0000313" key="20">
    <source>
        <dbReference type="Proteomes" id="UP000050277"/>
    </source>
</evidence>
<dbReference type="PANTHER" id="PTHR10954:SF18">
    <property type="entry name" value="RIBONUCLEASE HII"/>
    <property type="match status" value="1"/>
</dbReference>
<dbReference type="GO" id="GO:0006298">
    <property type="term" value="P:mismatch repair"/>
    <property type="evidence" value="ECO:0007669"/>
    <property type="project" value="TreeGrafter"/>
</dbReference>
<dbReference type="NCBIfam" id="NF000595">
    <property type="entry name" value="PRK00015.1-3"/>
    <property type="match status" value="1"/>
</dbReference>
<comment type="similarity">
    <text evidence="5 14 16">Belongs to the RNase HII family.</text>
</comment>
<keyword evidence="13 14" id="KW-0464">Manganese</keyword>
<dbReference type="InterPro" id="IPR036397">
    <property type="entry name" value="RNaseH_sf"/>
</dbReference>
<dbReference type="SUPFAM" id="SSF53098">
    <property type="entry name" value="Ribonuclease H-like"/>
    <property type="match status" value="1"/>
</dbReference>
<dbReference type="HAMAP" id="MF_00052_B">
    <property type="entry name" value="RNase_HII_B"/>
    <property type="match status" value="1"/>
</dbReference>
<feature type="binding site" evidence="14 15">
    <location>
        <position position="120"/>
    </location>
    <ligand>
        <name>a divalent metal cation</name>
        <dbReference type="ChEBI" id="CHEBI:60240"/>
    </ligand>
</feature>
<evidence type="ECO:0000256" key="8">
    <source>
        <dbReference type="ARBA" id="ARBA00022490"/>
    </source>
</evidence>
<protein>
    <recommendedName>
        <fullName evidence="7 14">Ribonuclease HII</fullName>
        <shortName evidence="14">RNase HII</shortName>
        <ecNumber evidence="6 14">3.1.26.4</ecNumber>
    </recommendedName>
</protein>
<organism evidence="19 20">
    <name type="scientific">Herpetosiphon geysericola</name>
    <dbReference type="NCBI Taxonomy" id="70996"/>
    <lineage>
        <taxon>Bacteria</taxon>
        <taxon>Bacillati</taxon>
        <taxon>Chloroflexota</taxon>
        <taxon>Chloroflexia</taxon>
        <taxon>Herpetosiphonales</taxon>
        <taxon>Herpetosiphonaceae</taxon>
        <taxon>Herpetosiphon</taxon>
    </lineage>
</organism>
<dbReference type="PROSITE" id="PS51975">
    <property type="entry name" value="RNASE_H_2"/>
    <property type="match status" value="1"/>
</dbReference>
<evidence type="ECO:0000256" key="16">
    <source>
        <dbReference type="RuleBase" id="RU003515"/>
    </source>
</evidence>
<evidence type="ECO:0000256" key="3">
    <source>
        <dbReference type="ARBA" id="ARBA00004065"/>
    </source>
</evidence>
<dbReference type="PATRIC" id="fig|70996.4.peg.2435"/>
<dbReference type="Proteomes" id="UP000050277">
    <property type="component" value="Unassembled WGS sequence"/>
</dbReference>
<evidence type="ECO:0000256" key="7">
    <source>
        <dbReference type="ARBA" id="ARBA00019179"/>
    </source>
</evidence>
<gene>
    <name evidence="14" type="primary">rnhB</name>
    <name evidence="19" type="ORF">SE18_23055</name>
</gene>
<dbReference type="InterPro" id="IPR022898">
    <property type="entry name" value="RNase_HII"/>
</dbReference>
<keyword evidence="17" id="KW-0472">Membrane</keyword>
<evidence type="ECO:0000256" key="5">
    <source>
        <dbReference type="ARBA" id="ARBA00007383"/>
    </source>
</evidence>
<sequence>MTIGIYEEQQLWNKGAQLVAGVDEVGRGCWAGPVVAAAVMFPQTLLRDPTALAGINDSKTLSAEARQAMALRIRHLASGIGLGVVSAHLIDLFGIAVATKWAMMHAVLSLPALPDGLVIDWVKLPELPLLQRSLPKGDSVSISVAAASIVAKVYRDNLMHEYDQRDARYGWAAHKGYGTAQHQQALVAHGPTQLHRRSFKPLAAFVD</sequence>
<dbReference type="GO" id="GO:0005737">
    <property type="term" value="C:cytoplasm"/>
    <property type="evidence" value="ECO:0007669"/>
    <property type="project" value="UniProtKB-SubCell"/>
</dbReference>
<evidence type="ECO:0000256" key="2">
    <source>
        <dbReference type="ARBA" id="ARBA00001946"/>
    </source>
</evidence>
<keyword evidence="8 14" id="KW-0963">Cytoplasm</keyword>
<keyword evidence="12 14" id="KW-0378">Hydrolase</keyword>
<dbReference type="GO" id="GO:0030145">
    <property type="term" value="F:manganese ion binding"/>
    <property type="evidence" value="ECO:0007669"/>
    <property type="project" value="UniProtKB-UniRule"/>
</dbReference>
<dbReference type="PANTHER" id="PTHR10954">
    <property type="entry name" value="RIBONUCLEASE H2 SUBUNIT A"/>
    <property type="match status" value="1"/>
</dbReference>
<evidence type="ECO:0000256" key="4">
    <source>
        <dbReference type="ARBA" id="ARBA00004496"/>
    </source>
</evidence>
<comment type="cofactor">
    <cofactor evidence="14 15">
        <name>Mn(2+)</name>
        <dbReference type="ChEBI" id="CHEBI:29035"/>
    </cofactor>
    <cofactor evidence="14 15">
        <name>Mg(2+)</name>
        <dbReference type="ChEBI" id="CHEBI:18420"/>
    </cofactor>
    <text evidence="14 15">Manganese or magnesium. Binds 1 divalent metal ion per monomer in the absence of substrate. May bind a second metal ion after substrate binding.</text>
</comment>
<dbReference type="GO" id="GO:0043137">
    <property type="term" value="P:DNA replication, removal of RNA primer"/>
    <property type="evidence" value="ECO:0007669"/>
    <property type="project" value="TreeGrafter"/>
</dbReference>
<feature type="transmembrane region" description="Helical" evidence="17">
    <location>
        <begin position="76"/>
        <end position="96"/>
    </location>
</feature>
<keyword evidence="17" id="KW-1133">Transmembrane helix</keyword>
<evidence type="ECO:0000313" key="19">
    <source>
        <dbReference type="EMBL" id="KPL81505.1"/>
    </source>
</evidence>
<dbReference type="OrthoDB" id="9803420at2"/>
<evidence type="ECO:0000256" key="14">
    <source>
        <dbReference type="HAMAP-Rule" id="MF_00052"/>
    </source>
</evidence>
<comment type="caution">
    <text evidence="19">The sequence shown here is derived from an EMBL/GenBank/DDBJ whole genome shotgun (WGS) entry which is preliminary data.</text>
</comment>
<dbReference type="GO" id="GO:0003723">
    <property type="term" value="F:RNA binding"/>
    <property type="evidence" value="ECO:0007669"/>
    <property type="project" value="UniProtKB-UniRule"/>
</dbReference>
<dbReference type="EMBL" id="LGKP01000035">
    <property type="protein sequence ID" value="KPL81505.1"/>
    <property type="molecule type" value="Genomic_DNA"/>
</dbReference>
<evidence type="ECO:0000256" key="17">
    <source>
        <dbReference type="SAM" id="Phobius"/>
    </source>
</evidence>
<dbReference type="Pfam" id="PF01351">
    <property type="entry name" value="RNase_HII"/>
    <property type="match status" value="1"/>
</dbReference>
<evidence type="ECO:0000256" key="9">
    <source>
        <dbReference type="ARBA" id="ARBA00022722"/>
    </source>
</evidence>
<dbReference type="CDD" id="cd07182">
    <property type="entry name" value="RNase_HII_bacteria_HII_like"/>
    <property type="match status" value="1"/>
</dbReference>
<keyword evidence="17" id="KW-0812">Transmembrane</keyword>
<evidence type="ECO:0000256" key="10">
    <source>
        <dbReference type="ARBA" id="ARBA00022723"/>
    </source>
</evidence>
<keyword evidence="11 14" id="KW-0255">Endonuclease</keyword>
<comment type="function">
    <text evidence="3 14 16">Endonuclease that specifically degrades the RNA of RNA-DNA hybrids.</text>
</comment>
<feature type="binding site" evidence="14 15">
    <location>
        <position position="23"/>
    </location>
    <ligand>
        <name>a divalent metal cation</name>
        <dbReference type="ChEBI" id="CHEBI:60240"/>
    </ligand>
</feature>
<evidence type="ECO:0000256" key="12">
    <source>
        <dbReference type="ARBA" id="ARBA00022801"/>
    </source>
</evidence>
<evidence type="ECO:0000256" key="15">
    <source>
        <dbReference type="PROSITE-ProRule" id="PRU01319"/>
    </source>
</evidence>
<dbReference type="EC" id="3.1.26.4" evidence="6 14"/>
<evidence type="ECO:0000256" key="1">
    <source>
        <dbReference type="ARBA" id="ARBA00000077"/>
    </source>
</evidence>
<dbReference type="RefSeq" id="WP_054536813.1">
    <property type="nucleotide sequence ID" value="NZ_LGKP01000035.1"/>
</dbReference>
<dbReference type="GO" id="GO:0032299">
    <property type="term" value="C:ribonuclease H2 complex"/>
    <property type="evidence" value="ECO:0007669"/>
    <property type="project" value="TreeGrafter"/>
</dbReference>
<dbReference type="GO" id="GO:0004523">
    <property type="term" value="F:RNA-DNA hybrid ribonuclease activity"/>
    <property type="evidence" value="ECO:0007669"/>
    <property type="project" value="UniProtKB-UniRule"/>
</dbReference>
<evidence type="ECO:0000256" key="6">
    <source>
        <dbReference type="ARBA" id="ARBA00012180"/>
    </source>
</evidence>
<feature type="domain" description="RNase H type-2" evidence="18">
    <location>
        <begin position="17"/>
        <end position="207"/>
    </location>
</feature>
<keyword evidence="9 14" id="KW-0540">Nuclease</keyword>
<name>A0A0P6XYL7_9CHLR</name>
<dbReference type="InterPro" id="IPR024567">
    <property type="entry name" value="RNase_HII/HIII_dom"/>
</dbReference>
<proteinExistence type="inferred from homology"/>
<feature type="binding site" evidence="14 15">
    <location>
        <position position="24"/>
    </location>
    <ligand>
        <name>a divalent metal cation</name>
        <dbReference type="ChEBI" id="CHEBI:60240"/>
    </ligand>
</feature>
<keyword evidence="20" id="KW-1185">Reference proteome</keyword>
<dbReference type="InterPro" id="IPR001352">
    <property type="entry name" value="RNase_HII/HIII"/>
</dbReference>
<dbReference type="InterPro" id="IPR012337">
    <property type="entry name" value="RNaseH-like_sf"/>
</dbReference>
<accession>A0A0P6XYL7</accession>
<keyword evidence="10 14" id="KW-0479">Metal-binding</keyword>
<evidence type="ECO:0000256" key="11">
    <source>
        <dbReference type="ARBA" id="ARBA00022759"/>
    </source>
</evidence>
<comment type="cofactor">
    <cofactor evidence="2">
        <name>Mg(2+)</name>
        <dbReference type="ChEBI" id="CHEBI:18420"/>
    </cofactor>
</comment>
<dbReference type="STRING" id="70996.SE18_23055"/>